<dbReference type="AlphaFoldDB" id="A0A7Y9ZF66"/>
<evidence type="ECO:0000313" key="3">
    <source>
        <dbReference type="Proteomes" id="UP000547973"/>
    </source>
</evidence>
<dbReference type="Proteomes" id="UP000547973">
    <property type="component" value="Unassembled WGS sequence"/>
</dbReference>
<evidence type="ECO:0000313" key="2">
    <source>
        <dbReference type="EMBL" id="NYI42281.1"/>
    </source>
</evidence>
<dbReference type="RefSeq" id="WP_062074137.1">
    <property type="nucleotide sequence ID" value="NZ_BBRC01000002.1"/>
</dbReference>
<protein>
    <submittedName>
        <fullName evidence="2">Uncharacterized protein</fullName>
    </submittedName>
</protein>
<gene>
    <name evidence="2" type="ORF">BKA03_002400</name>
</gene>
<comment type="caution">
    <text evidence="2">The sequence shown here is derived from an EMBL/GenBank/DDBJ whole genome shotgun (WGS) entry which is preliminary data.</text>
</comment>
<proteinExistence type="predicted"/>
<feature type="region of interest" description="Disordered" evidence="1">
    <location>
        <begin position="25"/>
        <end position="72"/>
    </location>
</feature>
<evidence type="ECO:0000256" key="1">
    <source>
        <dbReference type="SAM" id="MobiDB-lite"/>
    </source>
</evidence>
<reference evidence="2 3" key="1">
    <citation type="submission" date="2020-07" db="EMBL/GenBank/DDBJ databases">
        <title>Sequencing the genomes of 1000 actinobacteria strains.</title>
        <authorList>
            <person name="Klenk H.-P."/>
        </authorList>
    </citation>
    <scope>NUCLEOTIDE SEQUENCE [LARGE SCALE GENOMIC DNA]</scope>
    <source>
        <strain evidence="2 3">DSM 19970</strain>
    </source>
</reference>
<keyword evidence="3" id="KW-1185">Reference proteome</keyword>
<dbReference type="EMBL" id="JACBZO010000001">
    <property type="protein sequence ID" value="NYI42281.1"/>
    <property type="molecule type" value="Genomic_DNA"/>
</dbReference>
<sequence>MAFGELFNPGMANARKQLEAERILPAPPPVAGPPPFEFPDLGVDFDVTWSLDPHEEPGNDDGAAGASPSSDT</sequence>
<name>A0A7Y9ZF66_9MICO</name>
<accession>A0A7Y9ZF66</accession>
<feature type="compositionally biased region" description="Pro residues" evidence="1">
    <location>
        <begin position="25"/>
        <end position="37"/>
    </location>
</feature>
<organism evidence="2 3">
    <name type="scientific">Demequina lutea</name>
    <dbReference type="NCBI Taxonomy" id="431489"/>
    <lineage>
        <taxon>Bacteria</taxon>
        <taxon>Bacillati</taxon>
        <taxon>Actinomycetota</taxon>
        <taxon>Actinomycetes</taxon>
        <taxon>Micrococcales</taxon>
        <taxon>Demequinaceae</taxon>
        <taxon>Demequina</taxon>
    </lineage>
</organism>